<dbReference type="SFLD" id="SFLDS00003">
    <property type="entry name" value="Haloacid_Dehalogenase"/>
    <property type="match status" value="1"/>
</dbReference>
<feature type="binding site" evidence="16">
    <location>
        <position position="889"/>
    </location>
    <ligand>
        <name>ATP</name>
        <dbReference type="ChEBI" id="CHEBI:30616"/>
    </ligand>
</feature>
<dbReference type="Pfam" id="PF16209">
    <property type="entry name" value="PhoLip_ATPase_N"/>
    <property type="match status" value="1"/>
</dbReference>
<dbReference type="Gene3D" id="3.40.50.1000">
    <property type="entry name" value="HAD superfamily/HAD-like"/>
    <property type="match status" value="1"/>
</dbReference>
<dbReference type="Proteomes" id="UP001165160">
    <property type="component" value="Unassembled WGS sequence"/>
</dbReference>
<dbReference type="InterPro" id="IPR018303">
    <property type="entry name" value="ATPase_P-typ_P_site"/>
</dbReference>
<feature type="transmembrane region" description="Helical" evidence="18">
    <location>
        <begin position="1124"/>
        <end position="1142"/>
    </location>
</feature>
<evidence type="ECO:0000256" key="1">
    <source>
        <dbReference type="ARBA" id="ARBA00004141"/>
    </source>
</evidence>
<keyword evidence="5 16" id="KW-0547">Nucleotide-binding</keyword>
<evidence type="ECO:0000256" key="2">
    <source>
        <dbReference type="ARBA" id="ARBA00008109"/>
    </source>
</evidence>
<evidence type="ECO:0000256" key="3">
    <source>
        <dbReference type="ARBA" id="ARBA00022692"/>
    </source>
</evidence>
<dbReference type="GO" id="GO:0005524">
    <property type="term" value="F:ATP binding"/>
    <property type="evidence" value="ECO:0007669"/>
    <property type="project" value="UniProtKB-UniRule"/>
</dbReference>
<feature type="binding site" evidence="17">
    <location>
        <position position="431"/>
    </location>
    <ligand>
        <name>Mg(2+)</name>
        <dbReference type="ChEBI" id="CHEBI:18420"/>
    </ligand>
</feature>
<keyword evidence="3 18" id="KW-0812">Transmembrane</keyword>
<keyword evidence="12" id="KW-0406">Ion transport</keyword>
<evidence type="ECO:0000256" key="13">
    <source>
        <dbReference type="ARBA" id="ARBA00034036"/>
    </source>
</evidence>
<comment type="subcellular location">
    <subcellularLocation>
        <location evidence="1 18">Membrane</location>
        <topology evidence="1 18">Multi-pass membrane protein</topology>
    </subcellularLocation>
</comment>
<feature type="binding site" evidence="16">
    <location>
        <position position="693"/>
    </location>
    <ligand>
        <name>ATP</name>
        <dbReference type="ChEBI" id="CHEBI:30616"/>
    </ligand>
</feature>
<dbReference type="GO" id="GO:0016887">
    <property type="term" value="F:ATP hydrolysis activity"/>
    <property type="evidence" value="ECO:0007669"/>
    <property type="project" value="InterPro"/>
</dbReference>
<dbReference type="GO" id="GO:0005886">
    <property type="term" value="C:plasma membrane"/>
    <property type="evidence" value="ECO:0007669"/>
    <property type="project" value="TreeGrafter"/>
</dbReference>
<keyword evidence="12" id="KW-0739">Sodium transport</keyword>
<dbReference type="InterPro" id="IPR008250">
    <property type="entry name" value="ATPase_P-typ_transduc_dom_A_sf"/>
</dbReference>
<dbReference type="Pfam" id="PF13246">
    <property type="entry name" value="Cation_ATPase"/>
    <property type="match status" value="1"/>
</dbReference>
<keyword evidence="4 17" id="KW-0479">Metal-binding</keyword>
<dbReference type="SUPFAM" id="SSF81665">
    <property type="entry name" value="Calcium ATPase, transmembrane domain M"/>
    <property type="match status" value="1"/>
</dbReference>
<comment type="cofactor">
    <cofactor evidence="17">
        <name>Mg(2+)</name>
        <dbReference type="ChEBI" id="CHEBI:18420"/>
    </cofactor>
</comment>
<comment type="caution">
    <text evidence="22">The sequence shown here is derived from an EMBL/GenBank/DDBJ whole genome shotgun (WGS) entry which is preliminary data.</text>
</comment>
<dbReference type="GO" id="GO:0008554">
    <property type="term" value="F:P-type sodium transporter activity"/>
    <property type="evidence" value="ECO:0007669"/>
    <property type="project" value="UniProtKB-EC"/>
</dbReference>
<dbReference type="Pfam" id="PF16212">
    <property type="entry name" value="PhoLip_ATPase_C"/>
    <property type="match status" value="1"/>
</dbReference>
<evidence type="ECO:0000256" key="9">
    <source>
        <dbReference type="ARBA" id="ARBA00022989"/>
    </source>
</evidence>
<keyword evidence="6 16" id="KW-0067">ATP-binding</keyword>
<dbReference type="InterPro" id="IPR044492">
    <property type="entry name" value="P_typ_ATPase_HD_dom"/>
</dbReference>
<gene>
    <name evidence="22" type="ORF">TrVE_jg9408</name>
</gene>
<sequence length="1308" mass="145682">MGNSSSNESGLWRTAWIHTAPPSDEQAKLESKFTSNSISTSKYTIFSFLPKSLSAQFARLANVYFLVISLMMMIGTYTTLYDSPLTPWTTLGPLSFVLAVSVFKEGLEDWKRHKSDDSINNSIVDVMRVDGSNQVQWIKTKWKDVKVGDIVKVLNNCDIPSDLILLYSTEEGSAAYIETANIDGETNLKIRNCANTNQEGTGTMFNDEGAFVNLHNSNGQMTIEYETPNPFIHTFTGTIDCAGKKTPVDQGNVLLRGATLRNTKFCIGACVYTGSDTKIIQNSRQSRTKLANIDKTVNTTIYLIMCAQCVLSALTMIGYMVFEERKGSQLWYLCYERARDNLPNNTTLYSDCTWESSSDIWGYFFTFFILYNNFIPISLYVTVEMCNYAHAHYIDNDIEMYDEEEDVPAAARTSNLGSDLGQVEYIFSDKTGTLTQNVMRFQKASVGAKSYSVGEDMSDATFRCFAMSKLKEEARAGKQGYHFVACLGLCHTIVLDKNEETGEVEYKAESPDEEALVSAAADLGFSLVERTSSSMTIDAQGIGQGKKKFKVHATIPFDSARKRMSVLVEDESGKFILYTKGADNIMLERSKAGESTQFMNQHLSAYASEGLRTLVLGKRDFTGSGGKAWLKKWNDALSSTAGREEKMAKAAAEVEKDLNLVGATAIEDALQEDVANTIADLMKCGIKLWVLTGDKMETAINIGYSCKVLQEDMTLIKLQAINDDPESVKLQLQRLVNHFGQVTKLSKNFFEVLNERSVAVGKKMNSIKEGLGRRASNLFAKNGSEGGESSGNMPSDLGDGDDEGETELPDGLDLSQLESQHMALIMDGPSLAHVLGDKQSERMLLQIATICKAVIACRVSPSQKALIVNLVKKNVYPMPMTLAIGDGANDVGMIQEAHVGVGISGKEGRQAVNSSDFAIAQFRFLRRLIMVHGRWNYRRLCKCILYSFYKNIVLTFMLFFFEFFAAFSGKSLFEDMVYSGYNFFLGMPPLMIGMFDKDMSQRTMLRFHKVYMSGRERMDLNIGTLASWMSQGVVDAILIYFLTFCVIGTSSDGMYIFGTTCYSCLILGMMYRAGSATFTWNAVVVFFWFGSIILYAGIFLPIYSNWYDYAPQFYGVAAQMAEDAVFWLIMLLVPTCVIVLDLQKKLWRSIFVPTVIDHAVEVDRGITHDVKEMLQICEGDEDTIRNILKQRGEFADDGMYKWWTAFNSKLPKFNFDRNKLRLLNRKLDKKSRKEMGIVDTETDGLQSGFVFDHVSKDIGVGGTGGGQGLLDERLNSGDSSITGSLRESFTNMVGGRGGEEGRGGENRI</sequence>
<dbReference type="SUPFAM" id="SSF56784">
    <property type="entry name" value="HAD-like"/>
    <property type="match status" value="1"/>
</dbReference>
<dbReference type="SFLD" id="SFLDF00027">
    <property type="entry name" value="p-type_atpase"/>
    <property type="match status" value="1"/>
</dbReference>
<feature type="transmembrane region" description="Helical" evidence="18">
    <location>
        <begin position="1054"/>
        <end position="1071"/>
    </location>
</feature>
<keyword evidence="12" id="KW-0813">Transport</keyword>
<feature type="binding site" evidence="16">
    <location>
        <position position="864"/>
    </location>
    <ligand>
        <name>ATP</name>
        <dbReference type="ChEBI" id="CHEBI:30616"/>
    </ligand>
</feature>
<evidence type="ECO:0000256" key="8">
    <source>
        <dbReference type="ARBA" id="ARBA00022967"/>
    </source>
</evidence>
<feature type="transmembrane region" description="Helical" evidence="18">
    <location>
        <begin position="85"/>
        <end position="103"/>
    </location>
</feature>
<comment type="catalytic activity">
    <reaction evidence="13 18">
        <text>ATP + H2O + phospholipidSide 1 = ADP + phosphate + phospholipidSide 2.</text>
        <dbReference type="EC" id="7.6.2.1"/>
    </reaction>
</comment>
<dbReference type="NCBIfam" id="TIGR01494">
    <property type="entry name" value="ATPase_P-type"/>
    <property type="match status" value="1"/>
</dbReference>
<dbReference type="InterPro" id="IPR032630">
    <property type="entry name" value="P_typ_ATPase_c"/>
</dbReference>
<dbReference type="PANTHER" id="PTHR24092:SF150">
    <property type="entry name" value="PHOSPHOLIPID-TRANSPORTING ATPASE"/>
    <property type="match status" value="1"/>
</dbReference>
<evidence type="ECO:0000256" key="5">
    <source>
        <dbReference type="ARBA" id="ARBA00022741"/>
    </source>
</evidence>
<feature type="binding site" evidence="16">
    <location>
        <position position="430"/>
    </location>
    <ligand>
        <name>ATP</name>
        <dbReference type="ChEBI" id="CHEBI:30616"/>
    </ligand>
</feature>
<keyword evidence="23" id="KW-1185">Reference proteome</keyword>
<feature type="binding site" evidence="16">
    <location>
        <position position="890"/>
    </location>
    <ligand>
        <name>ATP</name>
        <dbReference type="ChEBI" id="CHEBI:30616"/>
    </ligand>
</feature>
<feature type="region of interest" description="Disordered" evidence="19">
    <location>
        <begin position="1289"/>
        <end position="1308"/>
    </location>
</feature>
<feature type="binding site" evidence="17">
    <location>
        <position position="886"/>
    </location>
    <ligand>
        <name>Mg(2+)</name>
        <dbReference type="ChEBI" id="CHEBI:18420"/>
    </ligand>
</feature>
<feature type="compositionally biased region" description="Acidic residues" evidence="19">
    <location>
        <begin position="798"/>
        <end position="810"/>
    </location>
</feature>
<feature type="domain" description="P-type ATPase N-terminal" evidence="20">
    <location>
        <begin position="26"/>
        <end position="79"/>
    </location>
</feature>
<feature type="binding site" evidence="16">
    <location>
        <position position="431"/>
    </location>
    <ligand>
        <name>ATP</name>
        <dbReference type="ChEBI" id="CHEBI:30616"/>
    </ligand>
</feature>
<feature type="binding site" evidence="16">
    <location>
        <position position="858"/>
    </location>
    <ligand>
        <name>ATP</name>
        <dbReference type="ChEBI" id="CHEBI:30616"/>
    </ligand>
</feature>
<accession>A0A9W7F5Z4</accession>
<reference evidence="23" key="1">
    <citation type="journal article" date="2023" name="Commun. Biol.">
        <title>Genome analysis of Parmales, the sister group of diatoms, reveals the evolutionary specialization of diatoms from phago-mixotrophs to photoautotrophs.</title>
        <authorList>
            <person name="Ban H."/>
            <person name="Sato S."/>
            <person name="Yoshikawa S."/>
            <person name="Yamada K."/>
            <person name="Nakamura Y."/>
            <person name="Ichinomiya M."/>
            <person name="Sato N."/>
            <person name="Blanc-Mathieu R."/>
            <person name="Endo H."/>
            <person name="Kuwata A."/>
            <person name="Ogata H."/>
        </authorList>
    </citation>
    <scope>NUCLEOTIDE SEQUENCE [LARGE SCALE GENOMIC DNA]</scope>
    <source>
        <strain evidence="23">NIES 3699</strain>
    </source>
</reference>
<dbReference type="Gene3D" id="2.70.150.10">
    <property type="entry name" value="Calcium-transporting ATPase, cytoplasmic transduction domain A"/>
    <property type="match status" value="1"/>
</dbReference>
<feature type="binding site" evidence="16">
    <location>
        <position position="694"/>
    </location>
    <ligand>
        <name>ATP</name>
        <dbReference type="ChEBI" id="CHEBI:30616"/>
    </ligand>
</feature>
<evidence type="ECO:0000256" key="15">
    <source>
        <dbReference type="PIRSR" id="PIRSR606539-1"/>
    </source>
</evidence>
<feature type="binding site" evidence="16">
    <location>
        <position position="692"/>
    </location>
    <ligand>
        <name>ATP</name>
        <dbReference type="ChEBI" id="CHEBI:30616"/>
    </ligand>
</feature>
<dbReference type="InterPro" id="IPR023299">
    <property type="entry name" value="ATPase_P-typ_cyto_dom_N"/>
</dbReference>
<evidence type="ECO:0000256" key="4">
    <source>
        <dbReference type="ARBA" id="ARBA00022723"/>
    </source>
</evidence>
<dbReference type="NCBIfam" id="TIGR01652">
    <property type="entry name" value="ATPase-Plipid"/>
    <property type="match status" value="1"/>
</dbReference>
<dbReference type="PANTHER" id="PTHR24092">
    <property type="entry name" value="PROBABLE PHOSPHOLIPID-TRANSPORTING ATPASE"/>
    <property type="match status" value="1"/>
</dbReference>
<keyword evidence="10" id="KW-0915">Sodium</keyword>
<dbReference type="InterPro" id="IPR036412">
    <property type="entry name" value="HAD-like_sf"/>
</dbReference>
<proteinExistence type="inferred from homology"/>
<feature type="transmembrane region" description="Helical" evidence="18">
    <location>
        <begin position="1083"/>
        <end position="1104"/>
    </location>
</feature>
<protein>
    <recommendedName>
        <fullName evidence="18">Phospholipid-transporting ATPase</fullName>
        <ecNumber evidence="18">7.6.2.1</ecNumber>
    </recommendedName>
</protein>
<feature type="transmembrane region" description="Helical" evidence="18">
    <location>
        <begin position="360"/>
        <end position="383"/>
    </location>
</feature>
<feature type="compositionally biased region" description="Basic and acidic residues" evidence="19">
    <location>
        <begin position="1297"/>
        <end position="1308"/>
    </location>
</feature>
<evidence type="ECO:0000256" key="14">
    <source>
        <dbReference type="ARBA" id="ARBA00049499"/>
    </source>
</evidence>
<dbReference type="InterPro" id="IPR023214">
    <property type="entry name" value="HAD_sf"/>
</dbReference>
<evidence type="ECO:0000256" key="10">
    <source>
        <dbReference type="ARBA" id="ARBA00023053"/>
    </source>
</evidence>
<dbReference type="Gene3D" id="3.40.1110.10">
    <property type="entry name" value="Calcium-transporting ATPase, cytoplasmic domain N"/>
    <property type="match status" value="1"/>
</dbReference>
<dbReference type="SFLD" id="SFLDG00002">
    <property type="entry name" value="C1.7:_P-type_atpase_like"/>
    <property type="match status" value="1"/>
</dbReference>
<evidence type="ECO:0000256" key="12">
    <source>
        <dbReference type="ARBA" id="ARBA00023201"/>
    </source>
</evidence>
<dbReference type="SUPFAM" id="SSF81660">
    <property type="entry name" value="Metal cation-transporting ATPase, ATP-binding domain N"/>
    <property type="match status" value="1"/>
</dbReference>
<evidence type="ECO:0000256" key="18">
    <source>
        <dbReference type="RuleBase" id="RU362033"/>
    </source>
</evidence>
<feature type="transmembrane region" description="Helical" evidence="18">
    <location>
        <begin position="1020"/>
        <end position="1042"/>
    </location>
</feature>
<evidence type="ECO:0000256" key="19">
    <source>
        <dbReference type="SAM" id="MobiDB-lite"/>
    </source>
</evidence>
<organism evidence="22 23">
    <name type="scientific">Triparma verrucosa</name>
    <dbReference type="NCBI Taxonomy" id="1606542"/>
    <lineage>
        <taxon>Eukaryota</taxon>
        <taxon>Sar</taxon>
        <taxon>Stramenopiles</taxon>
        <taxon>Ochrophyta</taxon>
        <taxon>Bolidophyceae</taxon>
        <taxon>Parmales</taxon>
        <taxon>Triparmaceae</taxon>
        <taxon>Triparma</taxon>
    </lineage>
</organism>
<feature type="binding site" evidence="16">
    <location>
        <position position="429"/>
    </location>
    <ligand>
        <name>ATP</name>
        <dbReference type="ChEBI" id="CHEBI:30616"/>
    </ligand>
</feature>
<evidence type="ECO:0000256" key="16">
    <source>
        <dbReference type="PIRSR" id="PIRSR606539-2"/>
    </source>
</evidence>
<evidence type="ECO:0000313" key="22">
    <source>
        <dbReference type="EMBL" id="GMI04705.1"/>
    </source>
</evidence>
<dbReference type="GO" id="GO:0000287">
    <property type="term" value="F:magnesium ion binding"/>
    <property type="evidence" value="ECO:0007669"/>
    <property type="project" value="UniProtKB-UniRule"/>
</dbReference>
<keyword evidence="7 17" id="KW-0460">Magnesium</keyword>
<dbReference type="InterPro" id="IPR023298">
    <property type="entry name" value="ATPase_P-typ_TM_dom_sf"/>
</dbReference>
<evidence type="ECO:0000256" key="17">
    <source>
        <dbReference type="PIRSR" id="PIRSR606539-3"/>
    </source>
</evidence>
<evidence type="ECO:0000256" key="6">
    <source>
        <dbReference type="ARBA" id="ARBA00022840"/>
    </source>
</evidence>
<dbReference type="EC" id="7.6.2.1" evidence="18"/>
<comment type="catalytic activity">
    <reaction evidence="14">
        <text>Na(+)(in) + ATP + H2O = Na(+)(out) + ADP + phosphate + H(+)</text>
        <dbReference type="Rhea" id="RHEA:14633"/>
        <dbReference type="ChEBI" id="CHEBI:15377"/>
        <dbReference type="ChEBI" id="CHEBI:15378"/>
        <dbReference type="ChEBI" id="CHEBI:29101"/>
        <dbReference type="ChEBI" id="CHEBI:30616"/>
        <dbReference type="ChEBI" id="CHEBI:43474"/>
        <dbReference type="ChEBI" id="CHEBI:456216"/>
        <dbReference type="EC" id="7.2.2.3"/>
    </reaction>
    <physiologicalReaction direction="left-to-right" evidence="14">
        <dbReference type="Rhea" id="RHEA:14634"/>
    </physiologicalReaction>
</comment>
<feature type="binding site" evidence="16">
    <location>
        <position position="557"/>
    </location>
    <ligand>
        <name>ATP</name>
        <dbReference type="ChEBI" id="CHEBI:30616"/>
    </ligand>
</feature>
<feature type="transmembrane region" description="Helical" evidence="18">
    <location>
        <begin position="948"/>
        <end position="967"/>
    </location>
</feature>
<feature type="domain" description="P-type ATPase C-terminal" evidence="21">
    <location>
        <begin position="912"/>
        <end position="1154"/>
    </location>
</feature>
<feature type="region of interest" description="Disordered" evidence="19">
    <location>
        <begin position="778"/>
        <end position="810"/>
    </location>
</feature>
<feature type="binding site" evidence="17">
    <location>
        <position position="429"/>
    </location>
    <ligand>
        <name>Mg(2+)</name>
        <dbReference type="ChEBI" id="CHEBI:18420"/>
    </ligand>
</feature>
<feature type="transmembrane region" description="Helical" evidence="18">
    <location>
        <begin position="60"/>
        <end position="79"/>
    </location>
</feature>
<evidence type="ECO:0000259" key="21">
    <source>
        <dbReference type="Pfam" id="PF16212"/>
    </source>
</evidence>
<dbReference type="InterPro" id="IPR032631">
    <property type="entry name" value="P-type_ATPase_N"/>
</dbReference>
<dbReference type="GO" id="GO:0140326">
    <property type="term" value="F:ATPase-coupled intramembrane lipid transporter activity"/>
    <property type="evidence" value="ECO:0007669"/>
    <property type="project" value="UniProtKB-EC"/>
</dbReference>
<dbReference type="PROSITE" id="PS00154">
    <property type="entry name" value="ATPASE_E1_E2"/>
    <property type="match status" value="1"/>
</dbReference>
<feature type="binding site" evidence="16">
    <location>
        <position position="513"/>
    </location>
    <ligand>
        <name>ATP</name>
        <dbReference type="ChEBI" id="CHEBI:30616"/>
    </ligand>
</feature>
<feature type="active site" description="4-aspartylphosphate intermediate" evidence="15">
    <location>
        <position position="429"/>
    </location>
</feature>
<feature type="transmembrane region" description="Helical" evidence="18">
    <location>
        <begin position="979"/>
        <end position="999"/>
    </location>
</feature>
<keyword evidence="11 18" id="KW-0472">Membrane</keyword>
<feature type="transmembrane region" description="Helical" evidence="18">
    <location>
        <begin position="301"/>
        <end position="322"/>
    </location>
</feature>
<dbReference type="PRINTS" id="PR00119">
    <property type="entry name" value="CATATPASE"/>
</dbReference>
<dbReference type="GO" id="GO:0045332">
    <property type="term" value="P:phospholipid translocation"/>
    <property type="evidence" value="ECO:0007669"/>
    <property type="project" value="TreeGrafter"/>
</dbReference>
<dbReference type="InterPro" id="IPR001757">
    <property type="entry name" value="P_typ_ATPase"/>
</dbReference>
<dbReference type="EMBL" id="BRXX01000320">
    <property type="protein sequence ID" value="GMI04705.1"/>
    <property type="molecule type" value="Genomic_DNA"/>
</dbReference>
<dbReference type="SUPFAM" id="SSF81653">
    <property type="entry name" value="Calcium ATPase, transduction domain A"/>
    <property type="match status" value="1"/>
</dbReference>
<comment type="similarity">
    <text evidence="2 18">Belongs to the cation transport ATPase (P-type) (TC 3.A.3) family. Type IV subfamily.</text>
</comment>
<evidence type="ECO:0000313" key="23">
    <source>
        <dbReference type="Proteomes" id="UP001165160"/>
    </source>
</evidence>
<feature type="binding site" evidence="17">
    <location>
        <position position="890"/>
    </location>
    <ligand>
        <name>Mg(2+)</name>
        <dbReference type="ChEBI" id="CHEBI:18420"/>
    </ligand>
</feature>
<feature type="binding site" evidence="16">
    <location>
        <position position="580"/>
    </location>
    <ligand>
        <name>ATP</name>
        <dbReference type="ChEBI" id="CHEBI:30616"/>
    </ligand>
</feature>
<keyword evidence="9 18" id="KW-1133">Transmembrane helix</keyword>
<evidence type="ECO:0000256" key="7">
    <source>
        <dbReference type="ARBA" id="ARBA00022842"/>
    </source>
</evidence>
<feature type="binding site" evidence="16">
    <location>
        <position position="612"/>
    </location>
    <ligand>
        <name>ATP</name>
        <dbReference type="ChEBI" id="CHEBI:30616"/>
    </ligand>
</feature>
<name>A0A9W7F5Z4_9STRA</name>
<evidence type="ECO:0000256" key="11">
    <source>
        <dbReference type="ARBA" id="ARBA00023136"/>
    </source>
</evidence>
<dbReference type="FunFam" id="3.40.50.1000:FF:000001">
    <property type="entry name" value="Phospholipid-transporting ATPase IC"/>
    <property type="match status" value="1"/>
</dbReference>
<keyword evidence="8 18" id="KW-1278">Translocase</keyword>
<evidence type="ECO:0000259" key="20">
    <source>
        <dbReference type="Pfam" id="PF16209"/>
    </source>
</evidence>
<dbReference type="InterPro" id="IPR006539">
    <property type="entry name" value="P-type_ATPase_IV"/>
</dbReference>